<name>A0A0H5QT63_9EUKA</name>
<organism evidence="1">
    <name type="scientific">Spongospora subterranea</name>
    <dbReference type="NCBI Taxonomy" id="70186"/>
    <lineage>
        <taxon>Eukaryota</taxon>
        <taxon>Sar</taxon>
        <taxon>Rhizaria</taxon>
        <taxon>Endomyxa</taxon>
        <taxon>Phytomyxea</taxon>
        <taxon>Plasmodiophorida</taxon>
        <taxon>Plasmodiophoridae</taxon>
        <taxon>Spongospora</taxon>
    </lineage>
</organism>
<reference evidence="1" key="1">
    <citation type="submission" date="2015-04" db="EMBL/GenBank/DDBJ databases">
        <title>The genome sequence of the plant pathogenic Rhizarian Plasmodiophora brassicae reveals insights in its biotrophic life cycle and the origin of chitin synthesis.</title>
        <authorList>
            <person name="Schwelm A."/>
            <person name="Fogelqvist J."/>
            <person name="Knaust A."/>
            <person name="Julke S."/>
            <person name="Lilja T."/>
            <person name="Dhandapani V."/>
            <person name="Bonilla-Rosso G."/>
            <person name="Karlsson M."/>
            <person name="Shevchenko A."/>
            <person name="Choi S.R."/>
            <person name="Kim H.G."/>
            <person name="Park J.Y."/>
            <person name="Lim Y.P."/>
            <person name="Ludwig-Muller J."/>
            <person name="Dixelius C."/>
        </authorList>
    </citation>
    <scope>NUCLEOTIDE SEQUENCE</scope>
    <source>
        <tissue evidence="1">Potato root galls</tissue>
    </source>
</reference>
<proteinExistence type="predicted"/>
<dbReference type="EMBL" id="HACM01004698">
    <property type="protein sequence ID" value="CRZ05140.1"/>
    <property type="molecule type" value="Transcribed_RNA"/>
</dbReference>
<sequence length="145" mass="16187">MLLLVISMDYRRISCCFIGHGAVQSVKDFIGTDSNLTMDDEELERYIISNYYYAGCSAKWMFAMQREDVLALINLFFESAPNSIDMLKGVVGERSIGSVNHLMSSYPGHHRKFFTSPYVAKIALREGGSEAVRLAYGIASGLQNP</sequence>
<feature type="non-terminal residue" evidence="1">
    <location>
        <position position="145"/>
    </location>
</feature>
<protein>
    <submittedName>
        <fullName evidence="1">Uncharacterized protein</fullName>
    </submittedName>
</protein>
<dbReference type="AlphaFoldDB" id="A0A0H5QT63"/>
<evidence type="ECO:0000313" key="1">
    <source>
        <dbReference type="EMBL" id="CRZ05140.1"/>
    </source>
</evidence>
<accession>A0A0H5QT63</accession>